<protein>
    <recommendedName>
        <fullName evidence="4">DUF5666 domain-containing protein</fullName>
    </recommendedName>
</protein>
<comment type="caution">
    <text evidence="2">The sequence shown here is derived from an EMBL/GenBank/DDBJ whole genome shotgun (WGS) entry which is preliminary data.</text>
</comment>
<feature type="signal peptide" evidence="1">
    <location>
        <begin position="1"/>
        <end position="26"/>
    </location>
</feature>
<evidence type="ECO:0008006" key="4">
    <source>
        <dbReference type="Google" id="ProtNLM"/>
    </source>
</evidence>
<feature type="chain" id="PRO_5035195227" description="DUF5666 domain-containing protein" evidence="1">
    <location>
        <begin position="27"/>
        <end position="136"/>
    </location>
</feature>
<accession>A0A8J6XU63</accession>
<name>A0A8J6XU63_9BACT</name>
<gene>
    <name evidence="2" type="ORF">IFK94_02485</name>
</gene>
<dbReference type="AlphaFoldDB" id="A0A8J6XU63"/>
<keyword evidence="1" id="KW-0732">Signal</keyword>
<evidence type="ECO:0000256" key="1">
    <source>
        <dbReference type="SAM" id="SignalP"/>
    </source>
</evidence>
<evidence type="ECO:0000313" key="3">
    <source>
        <dbReference type="Proteomes" id="UP000648239"/>
    </source>
</evidence>
<dbReference type="EMBL" id="JACXWD010000004">
    <property type="protein sequence ID" value="MBD3866966.1"/>
    <property type="molecule type" value="Genomic_DNA"/>
</dbReference>
<evidence type="ECO:0000313" key="2">
    <source>
        <dbReference type="EMBL" id="MBD3866966.1"/>
    </source>
</evidence>
<dbReference type="Proteomes" id="UP000648239">
    <property type="component" value="Unassembled WGS sequence"/>
</dbReference>
<reference evidence="2 3" key="1">
    <citation type="submission" date="2020-08" db="EMBL/GenBank/DDBJ databases">
        <title>Acidobacteriota in marine sediments use diverse sulfur dissimilation pathways.</title>
        <authorList>
            <person name="Wasmund K."/>
        </authorList>
    </citation>
    <scope>NUCLEOTIDE SEQUENCE [LARGE SCALE GENOMIC DNA]</scope>
    <source>
        <strain evidence="2">MAG AM4</strain>
    </source>
</reference>
<sequence>MNYPPARTVPALALAVLLLLPGGATAADQPEVLGGGVTAGDAVPVKALLIDPERYVGKTVVVDGVVTEIGIDDADRVRISETDGVRAVILELPPAGFRIPGDAVGRRILAEGEFVRIEPAPGKIGYIIRVTGAVLS</sequence>
<proteinExistence type="predicted"/>
<organism evidence="2 3">
    <name type="scientific">Candidatus Polarisedimenticola svalbardensis</name>
    <dbReference type="NCBI Taxonomy" id="2886004"/>
    <lineage>
        <taxon>Bacteria</taxon>
        <taxon>Pseudomonadati</taxon>
        <taxon>Acidobacteriota</taxon>
        <taxon>Candidatus Polarisedimenticolia</taxon>
        <taxon>Candidatus Polarisedimenticolales</taxon>
        <taxon>Candidatus Polarisedimenticolaceae</taxon>
        <taxon>Candidatus Polarisedimenticola</taxon>
    </lineage>
</organism>